<dbReference type="RefSeq" id="WP_126954585.1">
    <property type="nucleotide sequence ID" value="NZ_RZGR01000031.1"/>
</dbReference>
<dbReference type="EMBL" id="RZGR01000031">
    <property type="protein sequence ID" value="RUQ81888.1"/>
    <property type="molecule type" value="Genomic_DNA"/>
</dbReference>
<keyword evidence="1" id="KW-0812">Transmembrane</keyword>
<gene>
    <name evidence="2" type="ORF">EKM59_09390</name>
</gene>
<dbReference type="OrthoDB" id="5637237at2"/>
<dbReference type="Proteomes" id="UP000288012">
    <property type="component" value="Unassembled WGS sequence"/>
</dbReference>
<evidence type="ECO:0000313" key="2">
    <source>
        <dbReference type="EMBL" id="RUQ81888.1"/>
    </source>
</evidence>
<feature type="transmembrane region" description="Helical" evidence="1">
    <location>
        <begin position="272"/>
        <end position="293"/>
    </location>
</feature>
<proteinExistence type="predicted"/>
<accession>A0A433JHJ3</accession>
<comment type="caution">
    <text evidence="2">The sequence shown here is derived from an EMBL/GenBank/DDBJ whole genome shotgun (WGS) entry which is preliminary data.</text>
</comment>
<keyword evidence="1" id="KW-1133">Transmembrane helix</keyword>
<evidence type="ECO:0000313" key="3">
    <source>
        <dbReference type="Proteomes" id="UP000288012"/>
    </source>
</evidence>
<organism evidence="2 3">
    <name type="scientific">Legionella septentrionalis</name>
    <dbReference type="NCBI Taxonomy" id="2498109"/>
    <lineage>
        <taxon>Bacteria</taxon>
        <taxon>Pseudomonadati</taxon>
        <taxon>Pseudomonadota</taxon>
        <taxon>Gammaproteobacteria</taxon>
        <taxon>Legionellales</taxon>
        <taxon>Legionellaceae</taxon>
        <taxon>Legionella</taxon>
    </lineage>
</organism>
<name>A0A433JHJ3_9GAMM</name>
<dbReference type="AlphaFoldDB" id="A0A433JHJ3"/>
<sequence>MNPYKELFECLYELINVQIDKYVALATRGVGPDARLNSKLVANEVDELLTFAHQLCVLMHNKAWDMQGHRVYETIFNQIRFYIVQEQTRAHAGWLLDENNFHLGVKQRTDAQLDKLNKIAETTKVNILAAKPLTATQKQCEHDSIEIAFYILDLAKQIKANPTMQFDPQYKIPKHAQEIMRKNATTRYGQFANEIDQLHEKYKLFLETSDLEKETGKLQAKEAKTYAEKHKKNCQTLLEKYKKIEPNSKLFAEDYQLPSIETGVSSSHSQKILFFSGIVLVTGLVVFMLCAYFKKLQEEPSTSPNVKFQ</sequence>
<keyword evidence="1" id="KW-0472">Membrane</keyword>
<evidence type="ECO:0000256" key="1">
    <source>
        <dbReference type="SAM" id="Phobius"/>
    </source>
</evidence>
<reference evidence="2 3" key="1">
    <citation type="submission" date="2018-12" db="EMBL/GenBank/DDBJ databases">
        <title>Legionella sp,whole genome shotgun sequence.</title>
        <authorList>
            <person name="Wu H."/>
        </authorList>
    </citation>
    <scope>NUCLEOTIDE SEQUENCE [LARGE SCALE GENOMIC DNA]</scope>
    <source>
        <strain evidence="3">km714</strain>
    </source>
</reference>
<protein>
    <submittedName>
        <fullName evidence="2">Uncharacterized protein</fullName>
    </submittedName>
</protein>
<keyword evidence="3" id="KW-1185">Reference proteome</keyword>